<proteinExistence type="predicted"/>
<keyword evidence="2" id="KW-0489">Methyltransferase</keyword>
<dbReference type="SMART" id="SM00317">
    <property type="entry name" value="SET"/>
    <property type="match status" value="1"/>
</dbReference>
<dbReference type="Gene3D" id="1.10.220.160">
    <property type="match status" value="1"/>
</dbReference>
<dbReference type="Gene3D" id="2.170.270.10">
    <property type="entry name" value="SET domain"/>
    <property type="match status" value="1"/>
</dbReference>
<dbReference type="PANTHER" id="PTHR12197:SF298">
    <property type="entry name" value="HISTONE-LYSINE N-METHYLTRANSFERASE ATXR4"/>
    <property type="match status" value="1"/>
</dbReference>
<dbReference type="EMBL" id="GEDG01016723">
    <property type="protein sequence ID" value="JAP22296.1"/>
    <property type="molecule type" value="Transcribed_RNA"/>
</dbReference>
<dbReference type="CDD" id="cd20071">
    <property type="entry name" value="SET_SMYD"/>
    <property type="match status" value="1"/>
</dbReference>
<dbReference type="Pfam" id="PF00856">
    <property type="entry name" value="SET"/>
    <property type="match status" value="1"/>
</dbReference>
<dbReference type="InterPro" id="IPR050869">
    <property type="entry name" value="H3K4_H4K5_MeTrfase"/>
</dbReference>
<dbReference type="PROSITE" id="PS50280">
    <property type="entry name" value="SET"/>
    <property type="match status" value="1"/>
</dbReference>
<protein>
    <submittedName>
        <fullName evidence="2">Putative histone-lysine N-methyltransferase ATXR4-like</fullName>
    </submittedName>
</protein>
<dbReference type="SUPFAM" id="SSF82199">
    <property type="entry name" value="SET domain"/>
    <property type="match status" value="1"/>
</dbReference>
<evidence type="ECO:0000313" key="2">
    <source>
        <dbReference type="EMBL" id="JAP22296.1"/>
    </source>
</evidence>
<dbReference type="InterPro" id="IPR001214">
    <property type="entry name" value="SET_dom"/>
</dbReference>
<dbReference type="GO" id="GO:0008168">
    <property type="term" value="F:methyltransferase activity"/>
    <property type="evidence" value="ECO:0007669"/>
    <property type="project" value="UniProtKB-KW"/>
</dbReference>
<keyword evidence="2" id="KW-0808">Transferase</keyword>
<organism evidence="2">
    <name type="scientific">Solanum chacoense</name>
    <name type="common">Chaco potato</name>
    <dbReference type="NCBI Taxonomy" id="4108"/>
    <lineage>
        <taxon>Eukaryota</taxon>
        <taxon>Viridiplantae</taxon>
        <taxon>Streptophyta</taxon>
        <taxon>Embryophyta</taxon>
        <taxon>Tracheophyta</taxon>
        <taxon>Spermatophyta</taxon>
        <taxon>Magnoliopsida</taxon>
        <taxon>eudicotyledons</taxon>
        <taxon>Gunneridae</taxon>
        <taxon>Pentapetalae</taxon>
        <taxon>asterids</taxon>
        <taxon>lamiids</taxon>
        <taxon>Solanales</taxon>
        <taxon>Solanaceae</taxon>
        <taxon>Solanoideae</taxon>
        <taxon>Solaneae</taxon>
        <taxon>Solanum</taxon>
    </lineage>
</organism>
<evidence type="ECO:0000259" key="1">
    <source>
        <dbReference type="PROSITE" id="PS50280"/>
    </source>
</evidence>
<name>A0A0V0HQA2_SOLCH</name>
<dbReference type="Gene3D" id="6.10.140.2220">
    <property type="match status" value="1"/>
</dbReference>
<reference evidence="2" key="1">
    <citation type="submission" date="2015-12" db="EMBL/GenBank/DDBJ databases">
        <title>Gene expression during late stages of embryo sac development: a critical building block for successful pollen-pistil interactions.</title>
        <authorList>
            <person name="Liu Y."/>
            <person name="Joly V."/>
            <person name="Sabar M."/>
            <person name="Matton D.P."/>
        </authorList>
    </citation>
    <scope>NUCLEOTIDE SEQUENCE</scope>
</reference>
<accession>A0A0V0HQA2</accession>
<feature type="domain" description="SET" evidence="1">
    <location>
        <begin position="34"/>
        <end position="279"/>
    </location>
</feature>
<dbReference type="AlphaFoldDB" id="A0A0V0HQA2"/>
<dbReference type="GO" id="GO:0005634">
    <property type="term" value="C:nucleus"/>
    <property type="evidence" value="ECO:0007669"/>
    <property type="project" value="TreeGrafter"/>
</dbReference>
<dbReference type="GO" id="GO:0032259">
    <property type="term" value="P:methylation"/>
    <property type="evidence" value="ECO:0007669"/>
    <property type="project" value="UniProtKB-KW"/>
</dbReference>
<dbReference type="InterPro" id="IPR046341">
    <property type="entry name" value="SET_dom_sf"/>
</dbReference>
<sequence length="309" mass="34544">MSSLLRRRKALLSIYSRSNGYTNESKPRGLTSAPPIEVGFTESAGRGVFATRRIGAGELIHTDKPILSHPSLSSIDSVCYFCLKNVASNVPFCSDECRQQSKIFYDTEKQADWSHFHEYCRTQGLKYPLLVKRLACTIISGAATPETLDILQPATLSSEMILLIEKEYQLLRSTFEDAGFTDEQIAFLSKKWYIDVLARIRINSFRIELALGSYEDILLSAAASVEAEAAVGNAIYMLPSFYNHDCDPNAHILWIESVNAKLKALRDIEAGEELRICYIDASMDCDARRAILSEGFGFDCKCARCMSND</sequence>
<dbReference type="PANTHER" id="PTHR12197">
    <property type="entry name" value="HISTONE-LYSINE N-METHYLTRANSFERASE SMYD"/>
    <property type="match status" value="1"/>
</dbReference>